<accession>A0A1Y2K434</accession>
<proteinExistence type="predicted"/>
<evidence type="ECO:0000313" key="1">
    <source>
        <dbReference type="EMBL" id="OSM03989.1"/>
    </source>
</evidence>
<comment type="caution">
    <text evidence="1">The sequence shown here is derived from an EMBL/GenBank/DDBJ whole genome shotgun (WGS) entry which is preliminary data.</text>
</comment>
<organism evidence="1 2">
    <name type="scientific">Magnetofaba australis IT-1</name>
    <dbReference type="NCBI Taxonomy" id="1434232"/>
    <lineage>
        <taxon>Bacteria</taxon>
        <taxon>Pseudomonadati</taxon>
        <taxon>Pseudomonadota</taxon>
        <taxon>Magnetococcia</taxon>
        <taxon>Magnetococcales</taxon>
        <taxon>Magnetococcaceae</taxon>
        <taxon>Magnetofaba</taxon>
    </lineage>
</organism>
<dbReference type="EMBL" id="LVJN01000019">
    <property type="protein sequence ID" value="OSM03989.1"/>
    <property type="molecule type" value="Genomic_DNA"/>
</dbReference>
<dbReference type="Proteomes" id="UP000194003">
    <property type="component" value="Unassembled WGS sequence"/>
</dbReference>
<protein>
    <submittedName>
        <fullName evidence="1">Uncharacterized protein</fullName>
    </submittedName>
</protein>
<dbReference type="STRING" id="1434232.MAIT1_03763"/>
<dbReference type="AlphaFoldDB" id="A0A1Y2K434"/>
<name>A0A1Y2K434_9PROT</name>
<reference evidence="1 2" key="1">
    <citation type="journal article" date="2016" name="BMC Genomics">
        <title>Combined genomic and structural analyses of a cultured magnetotactic bacterium reveals its niche adaptation to a dynamic environment.</title>
        <authorList>
            <person name="Araujo A.C."/>
            <person name="Morillo V."/>
            <person name="Cypriano J."/>
            <person name="Teixeira L.C."/>
            <person name="Leao P."/>
            <person name="Lyra S."/>
            <person name="Almeida L.G."/>
            <person name="Bazylinski D.A."/>
            <person name="Vasconcellos A.T."/>
            <person name="Abreu F."/>
            <person name="Lins U."/>
        </authorList>
    </citation>
    <scope>NUCLEOTIDE SEQUENCE [LARGE SCALE GENOMIC DNA]</scope>
    <source>
        <strain evidence="1 2">IT-1</strain>
    </source>
</reference>
<sequence length="164" mass="18239">MSTPTHAQGRAAGPQTSAAYALAVSQVANSARVRFINDFTTSFMQTLESGLAQQNQSIPQTKRDAIERDIRRGITEAVDANMRPLRAIAADLVRSEIPPQILRGLDQLPITQRQAAIRSLSFEETEQNMQRLSAWGEQVMRNGGNVRVRMVMQKHLPSLFPPSR</sequence>
<evidence type="ECO:0000313" key="2">
    <source>
        <dbReference type="Proteomes" id="UP000194003"/>
    </source>
</evidence>
<gene>
    <name evidence="1" type="ORF">MAIT1_03763</name>
</gene>
<keyword evidence="2" id="KW-1185">Reference proteome</keyword>